<proteinExistence type="predicted"/>
<keyword evidence="2" id="KW-1185">Reference proteome</keyword>
<organism evidence="1 2">
    <name type="scientific">Avena sativa</name>
    <name type="common">Oat</name>
    <dbReference type="NCBI Taxonomy" id="4498"/>
    <lineage>
        <taxon>Eukaryota</taxon>
        <taxon>Viridiplantae</taxon>
        <taxon>Streptophyta</taxon>
        <taxon>Embryophyta</taxon>
        <taxon>Tracheophyta</taxon>
        <taxon>Spermatophyta</taxon>
        <taxon>Magnoliopsida</taxon>
        <taxon>Liliopsida</taxon>
        <taxon>Poales</taxon>
        <taxon>Poaceae</taxon>
        <taxon>BOP clade</taxon>
        <taxon>Pooideae</taxon>
        <taxon>Poodae</taxon>
        <taxon>Poeae</taxon>
        <taxon>Poeae Chloroplast Group 1 (Aveneae type)</taxon>
        <taxon>Aveninae</taxon>
        <taxon>Avena</taxon>
    </lineage>
</organism>
<sequence length="168" mass="18693">MTTAVGIGRLSRSASRIVGKAASGFHLLRVEAYSHTKTVSAGKNINSSNFSVGGHSWRIKYYPNGCDVSQANPDYISMYLQLCLCGYKKENLQAQYKFSILDQADNVAYGLPAKTDVFKSGDDDDDSEEQISCGHERFIRKEDLERREDLIKDDCLTFRCVTSAASRS</sequence>
<evidence type="ECO:0000313" key="2">
    <source>
        <dbReference type="Proteomes" id="UP001732700"/>
    </source>
</evidence>
<evidence type="ECO:0000313" key="1">
    <source>
        <dbReference type="EnsemblPlants" id="AVESA.00010b.r2.5DG0974330.1.CDS.1"/>
    </source>
</evidence>
<reference evidence="1" key="2">
    <citation type="submission" date="2025-09" db="UniProtKB">
        <authorList>
            <consortium name="EnsemblPlants"/>
        </authorList>
    </citation>
    <scope>IDENTIFICATION</scope>
</reference>
<accession>A0ACD5YHL9</accession>
<dbReference type="EnsemblPlants" id="AVESA.00010b.r2.5DG0974330.1">
    <property type="protein sequence ID" value="AVESA.00010b.r2.5DG0974330.1.CDS.1"/>
    <property type="gene ID" value="AVESA.00010b.r2.5DG0974330"/>
</dbReference>
<dbReference type="Proteomes" id="UP001732700">
    <property type="component" value="Chromosome 5D"/>
</dbReference>
<reference evidence="1" key="1">
    <citation type="submission" date="2021-05" db="EMBL/GenBank/DDBJ databases">
        <authorList>
            <person name="Scholz U."/>
            <person name="Mascher M."/>
            <person name="Fiebig A."/>
        </authorList>
    </citation>
    <scope>NUCLEOTIDE SEQUENCE [LARGE SCALE GENOMIC DNA]</scope>
</reference>
<name>A0ACD5YHL9_AVESA</name>
<protein>
    <submittedName>
        <fullName evidence="1">Uncharacterized protein</fullName>
    </submittedName>
</protein>